<evidence type="ECO:0000256" key="5">
    <source>
        <dbReference type="ARBA" id="ARBA00023125"/>
    </source>
</evidence>
<evidence type="ECO:0000256" key="4">
    <source>
        <dbReference type="ARBA" id="ARBA00023015"/>
    </source>
</evidence>
<evidence type="ECO:0000256" key="2">
    <source>
        <dbReference type="ARBA" id="ARBA00022741"/>
    </source>
</evidence>
<dbReference type="GO" id="GO:0005524">
    <property type="term" value="F:ATP binding"/>
    <property type="evidence" value="ECO:0007669"/>
    <property type="project" value="UniProtKB-KW"/>
</dbReference>
<comment type="caution">
    <text evidence="8">The sequence shown here is derived from an EMBL/GenBank/DDBJ whole genome shotgun (WGS) entry which is preliminary data.</text>
</comment>
<keyword evidence="4" id="KW-0805">Transcription regulation</keyword>
<keyword evidence="2" id="KW-0547">Nucleotide-binding</keyword>
<dbReference type="InterPro" id="IPR005144">
    <property type="entry name" value="ATP-cone_dom"/>
</dbReference>
<evidence type="ECO:0000259" key="7">
    <source>
        <dbReference type="PROSITE" id="PS51161"/>
    </source>
</evidence>
<dbReference type="PANTHER" id="PTHR30455">
    <property type="entry name" value="TRANSCRIPTIONAL REPRESSOR NRDR"/>
    <property type="match status" value="1"/>
</dbReference>
<feature type="domain" description="ATP-cone" evidence="7">
    <location>
        <begin position="47"/>
        <end position="137"/>
    </location>
</feature>
<dbReference type="GO" id="GO:0003677">
    <property type="term" value="F:DNA binding"/>
    <property type="evidence" value="ECO:0007669"/>
    <property type="project" value="UniProtKB-KW"/>
</dbReference>
<sequence>MDCPYCGYHDSKVIDSRNVNEGIRRRRQCLSCSSRFTTYERLQPANLFVIKKDERREEFNQHKLLTGIRKACEKRPLPSDTVDRLADDIEAELYHLGKAEIPSAVIGDMVMARLKSLDYIAYIRFASVYREFTDITALKQEVDTLLSADAEAPQPAGQLPLLPDNRLKKLVKNRRKSRQ</sequence>
<protein>
    <recommendedName>
        <fullName evidence="7">ATP-cone domain-containing protein</fullName>
    </recommendedName>
</protein>
<gene>
    <name evidence="8" type="ORF">S03H2_14030</name>
</gene>
<dbReference type="HAMAP" id="MF_00440">
    <property type="entry name" value="NrdR"/>
    <property type="match status" value="1"/>
</dbReference>
<evidence type="ECO:0000313" key="8">
    <source>
        <dbReference type="EMBL" id="GAH41473.1"/>
    </source>
</evidence>
<reference evidence="8" key="1">
    <citation type="journal article" date="2014" name="Front. Microbiol.">
        <title>High frequency of phylogenetically diverse reductive dehalogenase-homologous genes in deep subseafloor sedimentary metagenomes.</title>
        <authorList>
            <person name="Kawai M."/>
            <person name="Futagami T."/>
            <person name="Toyoda A."/>
            <person name="Takaki Y."/>
            <person name="Nishi S."/>
            <person name="Hori S."/>
            <person name="Arai W."/>
            <person name="Tsubouchi T."/>
            <person name="Morono Y."/>
            <person name="Uchiyama I."/>
            <person name="Ito T."/>
            <person name="Fujiyama A."/>
            <person name="Inagaki F."/>
            <person name="Takami H."/>
        </authorList>
    </citation>
    <scope>NUCLEOTIDE SEQUENCE</scope>
    <source>
        <strain evidence="8">Expedition CK06-06</strain>
    </source>
</reference>
<organism evidence="8">
    <name type="scientific">marine sediment metagenome</name>
    <dbReference type="NCBI Taxonomy" id="412755"/>
    <lineage>
        <taxon>unclassified sequences</taxon>
        <taxon>metagenomes</taxon>
        <taxon>ecological metagenomes</taxon>
    </lineage>
</organism>
<dbReference type="Pfam" id="PF03477">
    <property type="entry name" value="ATP-cone"/>
    <property type="match status" value="1"/>
</dbReference>
<dbReference type="GO" id="GO:0008270">
    <property type="term" value="F:zinc ion binding"/>
    <property type="evidence" value="ECO:0007669"/>
    <property type="project" value="InterPro"/>
</dbReference>
<dbReference type="AlphaFoldDB" id="X1H865"/>
<evidence type="ECO:0000256" key="3">
    <source>
        <dbReference type="ARBA" id="ARBA00022840"/>
    </source>
</evidence>
<keyword evidence="6" id="KW-0804">Transcription</keyword>
<dbReference type="InterPro" id="IPR055173">
    <property type="entry name" value="NrdR-like_N"/>
</dbReference>
<dbReference type="GO" id="GO:0045892">
    <property type="term" value="P:negative regulation of DNA-templated transcription"/>
    <property type="evidence" value="ECO:0007669"/>
    <property type="project" value="InterPro"/>
</dbReference>
<evidence type="ECO:0000256" key="1">
    <source>
        <dbReference type="ARBA" id="ARBA00022491"/>
    </source>
</evidence>
<dbReference type="PANTHER" id="PTHR30455:SF2">
    <property type="entry name" value="TRANSCRIPTIONAL REPRESSOR NRDR"/>
    <property type="match status" value="1"/>
</dbReference>
<proteinExistence type="inferred from homology"/>
<keyword evidence="5" id="KW-0238">DNA-binding</keyword>
<dbReference type="InterPro" id="IPR003796">
    <property type="entry name" value="RNR_NrdR-like"/>
</dbReference>
<name>X1H865_9ZZZZ</name>
<dbReference type="PROSITE" id="PS51161">
    <property type="entry name" value="ATP_CONE"/>
    <property type="match status" value="1"/>
</dbReference>
<evidence type="ECO:0000256" key="6">
    <source>
        <dbReference type="ARBA" id="ARBA00023163"/>
    </source>
</evidence>
<dbReference type="Pfam" id="PF22811">
    <property type="entry name" value="Zn_ribbon_NrdR"/>
    <property type="match status" value="1"/>
</dbReference>
<dbReference type="EMBL" id="BARU01007115">
    <property type="protein sequence ID" value="GAH41473.1"/>
    <property type="molecule type" value="Genomic_DNA"/>
</dbReference>
<keyword evidence="3" id="KW-0067">ATP-binding</keyword>
<dbReference type="NCBIfam" id="TIGR00244">
    <property type="entry name" value="transcriptional regulator NrdR"/>
    <property type="match status" value="1"/>
</dbReference>
<accession>X1H865</accession>
<keyword evidence="1" id="KW-0678">Repressor</keyword>